<evidence type="ECO:0000256" key="6">
    <source>
        <dbReference type="ARBA" id="ARBA00023180"/>
    </source>
</evidence>
<proteinExistence type="inferred from homology"/>
<comment type="subcellular location">
    <subcellularLocation>
        <location evidence="1">Secreted</location>
    </subcellularLocation>
</comment>
<organism evidence="8">
    <name type="scientific">Amblyomma americanum</name>
    <name type="common">Lone star tick</name>
    <dbReference type="NCBI Taxonomy" id="6943"/>
    <lineage>
        <taxon>Eukaryota</taxon>
        <taxon>Metazoa</taxon>
        <taxon>Ecdysozoa</taxon>
        <taxon>Arthropoda</taxon>
        <taxon>Chelicerata</taxon>
        <taxon>Arachnida</taxon>
        <taxon>Acari</taxon>
        <taxon>Parasitiformes</taxon>
        <taxon>Ixodida</taxon>
        <taxon>Ixodoidea</taxon>
        <taxon>Ixodidae</taxon>
        <taxon>Amblyomminae</taxon>
        <taxon>Amblyomma</taxon>
    </lineage>
</organism>
<dbReference type="InterPro" id="IPR036186">
    <property type="entry name" value="Serpin_sf"/>
</dbReference>
<dbReference type="AlphaFoldDB" id="A0A0E9Y2Z2"/>
<feature type="non-terminal residue" evidence="8">
    <location>
        <position position="243"/>
    </location>
</feature>
<dbReference type="InterPro" id="IPR023796">
    <property type="entry name" value="Serpin_dom"/>
</dbReference>
<dbReference type="PANTHER" id="PTHR11461">
    <property type="entry name" value="SERINE PROTEASE INHIBITOR, SERPIN"/>
    <property type="match status" value="1"/>
</dbReference>
<dbReference type="Gene3D" id="3.30.497.10">
    <property type="entry name" value="Antithrombin, subunit I, domain 2"/>
    <property type="match status" value="1"/>
</dbReference>
<dbReference type="GO" id="GO:0005615">
    <property type="term" value="C:extracellular space"/>
    <property type="evidence" value="ECO:0007669"/>
    <property type="project" value="InterPro"/>
</dbReference>
<evidence type="ECO:0000256" key="3">
    <source>
        <dbReference type="ARBA" id="ARBA00022525"/>
    </source>
</evidence>
<keyword evidence="4" id="KW-0646">Protease inhibitor</keyword>
<name>A0A0E9Y2Z2_AMBAM</name>
<accession>A0A0E9Y2Z2</accession>
<dbReference type="SUPFAM" id="SSF56574">
    <property type="entry name" value="Serpins"/>
    <property type="match status" value="1"/>
</dbReference>
<dbReference type="PANTHER" id="PTHR11461:SF211">
    <property type="entry name" value="GH10112P-RELATED"/>
    <property type="match status" value="1"/>
</dbReference>
<evidence type="ECO:0000259" key="7">
    <source>
        <dbReference type="Pfam" id="PF00079"/>
    </source>
</evidence>
<evidence type="ECO:0000256" key="5">
    <source>
        <dbReference type="ARBA" id="ARBA00022900"/>
    </source>
</evidence>
<sequence length="243" mass="27250">VFSSAARDVLYRGAASLTLEIMDHHASREQDATEHRERNTLLSPLALALSFVVVLEGAVARTIDHVLEILHWELLRDSDIRYVLAHSLHRLSLLSNESIRVEAAAFVQRDFDVTRVYRDALETYYGADVLLVNFLDQRAALVAVNSWVCRATSQVIMRLLLDKTSEIDSKSRFLATGVVTLNLSFDQPFRNARIQRPFYISSASSQSVESMNTLGTFGYKDFAEHGFEAVSLPLLSGNFSLVL</sequence>
<dbReference type="EMBL" id="GAYW01000259">
    <property type="protein sequence ID" value="JAI08719.1"/>
    <property type="molecule type" value="Transcribed_RNA"/>
</dbReference>
<dbReference type="GO" id="GO:0004867">
    <property type="term" value="F:serine-type endopeptidase inhibitor activity"/>
    <property type="evidence" value="ECO:0007669"/>
    <property type="project" value="UniProtKB-KW"/>
</dbReference>
<feature type="non-terminal residue" evidence="8">
    <location>
        <position position="1"/>
    </location>
</feature>
<dbReference type="Gene3D" id="2.30.39.10">
    <property type="entry name" value="Alpha-1-antitrypsin, domain 1"/>
    <property type="match status" value="1"/>
</dbReference>
<dbReference type="Pfam" id="PF00079">
    <property type="entry name" value="Serpin"/>
    <property type="match status" value="1"/>
</dbReference>
<evidence type="ECO:0000256" key="2">
    <source>
        <dbReference type="ARBA" id="ARBA00009500"/>
    </source>
</evidence>
<keyword evidence="5" id="KW-0722">Serine protease inhibitor</keyword>
<keyword evidence="6" id="KW-0325">Glycoprotein</keyword>
<feature type="domain" description="Serpin" evidence="7">
    <location>
        <begin position="33"/>
        <end position="242"/>
    </location>
</feature>
<evidence type="ECO:0000256" key="4">
    <source>
        <dbReference type="ARBA" id="ARBA00022690"/>
    </source>
</evidence>
<comment type="similarity">
    <text evidence="2">Belongs to the serpin family.</text>
</comment>
<evidence type="ECO:0000313" key="8">
    <source>
        <dbReference type="EMBL" id="JAI08719.1"/>
    </source>
</evidence>
<protein>
    <submittedName>
        <fullName evidence="8">Serine protease inhibitor</fullName>
    </submittedName>
</protein>
<evidence type="ECO:0000256" key="1">
    <source>
        <dbReference type="ARBA" id="ARBA00004613"/>
    </source>
</evidence>
<dbReference type="InterPro" id="IPR000215">
    <property type="entry name" value="Serpin_fam"/>
</dbReference>
<dbReference type="InterPro" id="IPR042185">
    <property type="entry name" value="Serpin_sf_2"/>
</dbReference>
<keyword evidence="3" id="KW-0964">Secreted</keyword>
<reference evidence="8" key="1">
    <citation type="submission" date="2014-02" db="EMBL/GenBank/DDBJ databases">
        <title>Comparative bioinformatics, temporal and spatial expression analyses of Ixodes scapularis organic anion transporting polypeptides.</title>
        <authorList>
            <person name="Radulovic Z."/>
            <person name="Porter L."/>
            <person name="Kim T."/>
            <person name="Mulenga A."/>
        </authorList>
    </citation>
    <scope>NUCLEOTIDE SEQUENCE</scope>
</reference>
<reference evidence="8" key="2">
    <citation type="submission" date="2014-02" db="EMBL/GenBank/DDBJ databases">
        <title>Intra- and inter-species comparative analysis of male and female Amblyomma americanum serine protease inhibitors (serpins).</title>
        <authorList>
            <person name="Porter L."/>
            <person name="Kim T."/>
            <person name="Radulovic Z."/>
            <person name="Braz G."/>
            <person name="Vaz I.D.S.Jr."/>
            <person name="Mulenga A."/>
        </authorList>
    </citation>
    <scope>NUCLEOTIDE SEQUENCE</scope>
</reference>
<dbReference type="InterPro" id="IPR042178">
    <property type="entry name" value="Serpin_sf_1"/>
</dbReference>